<gene>
    <name evidence="2" type="ORF">QBC38DRAFT_95810</name>
</gene>
<accession>A0AAN7BZB4</accession>
<evidence type="ECO:0000313" key="2">
    <source>
        <dbReference type="EMBL" id="KAK4232404.1"/>
    </source>
</evidence>
<proteinExistence type="predicted"/>
<name>A0AAN7BZB4_9PEZI</name>
<evidence type="ECO:0000313" key="3">
    <source>
        <dbReference type="Proteomes" id="UP001301958"/>
    </source>
</evidence>
<reference evidence="2" key="2">
    <citation type="submission" date="2023-05" db="EMBL/GenBank/DDBJ databases">
        <authorList>
            <consortium name="Lawrence Berkeley National Laboratory"/>
            <person name="Steindorff A."/>
            <person name="Hensen N."/>
            <person name="Bonometti L."/>
            <person name="Westerberg I."/>
            <person name="Brannstrom I.O."/>
            <person name="Guillou S."/>
            <person name="Cros-Aarteil S."/>
            <person name="Calhoun S."/>
            <person name="Haridas S."/>
            <person name="Kuo A."/>
            <person name="Mondo S."/>
            <person name="Pangilinan J."/>
            <person name="Riley R."/>
            <person name="Labutti K."/>
            <person name="Andreopoulos B."/>
            <person name="Lipzen A."/>
            <person name="Chen C."/>
            <person name="Yanf M."/>
            <person name="Daum C."/>
            <person name="Ng V."/>
            <person name="Clum A."/>
            <person name="Ohm R."/>
            <person name="Martin F."/>
            <person name="Silar P."/>
            <person name="Natvig D."/>
            <person name="Lalanne C."/>
            <person name="Gautier V."/>
            <person name="Ament-Velasquez S.L."/>
            <person name="Kruys A."/>
            <person name="Hutchinson M.I."/>
            <person name="Powell A.J."/>
            <person name="Barry K."/>
            <person name="Miller A.N."/>
            <person name="Grigoriev I.V."/>
            <person name="Debuchy R."/>
            <person name="Gladieux P."/>
            <person name="Thoren M.H."/>
            <person name="Johannesson H."/>
        </authorList>
    </citation>
    <scope>NUCLEOTIDE SEQUENCE</scope>
    <source>
        <strain evidence="2">CBS 990.96</strain>
    </source>
</reference>
<keyword evidence="3" id="KW-1185">Reference proteome</keyword>
<keyword evidence="1" id="KW-0472">Membrane</keyword>
<dbReference type="EMBL" id="MU865288">
    <property type="protein sequence ID" value="KAK4232404.1"/>
    <property type="molecule type" value="Genomic_DNA"/>
</dbReference>
<comment type="caution">
    <text evidence="2">The sequence shown here is derived from an EMBL/GenBank/DDBJ whole genome shotgun (WGS) entry which is preliminary data.</text>
</comment>
<protein>
    <submittedName>
        <fullName evidence="2">Uncharacterized protein</fullName>
    </submittedName>
</protein>
<evidence type="ECO:0000256" key="1">
    <source>
        <dbReference type="SAM" id="Phobius"/>
    </source>
</evidence>
<sequence>MYMYTWTVFFLFNDPHVTDHEQAPVSRAMAASPARELVSTLTISSCSPHRSRTEPGSLVLSADYTMSPESSLHGICRRQAQLRHMAFTLLVPVSSLLWPSICCFWFAQARISINSHLYFMGVHHKRLNATSPISSPTSQPFFFHLSSDQLSFLISLVLRGGVYCFRHCDTLARAVVALPSISTSYSTFPHIEGLSYYRIGWGENSV</sequence>
<reference evidence="2" key="1">
    <citation type="journal article" date="2023" name="Mol. Phylogenet. Evol.">
        <title>Genome-scale phylogeny and comparative genomics of the fungal order Sordariales.</title>
        <authorList>
            <person name="Hensen N."/>
            <person name="Bonometti L."/>
            <person name="Westerberg I."/>
            <person name="Brannstrom I.O."/>
            <person name="Guillou S."/>
            <person name="Cros-Aarteil S."/>
            <person name="Calhoun S."/>
            <person name="Haridas S."/>
            <person name="Kuo A."/>
            <person name="Mondo S."/>
            <person name="Pangilinan J."/>
            <person name="Riley R."/>
            <person name="LaButti K."/>
            <person name="Andreopoulos B."/>
            <person name="Lipzen A."/>
            <person name="Chen C."/>
            <person name="Yan M."/>
            <person name="Daum C."/>
            <person name="Ng V."/>
            <person name="Clum A."/>
            <person name="Steindorff A."/>
            <person name="Ohm R.A."/>
            <person name="Martin F."/>
            <person name="Silar P."/>
            <person name="Natvig D.O."/>
            <person name="Lalanne C."/>
            <person name="Gautier V."/>
            <person name="Ament-Velasquez S.L."/>
            <person name="Kruys A."/>
            <person name="Hutchinson M.I."/>
            <person name="Powell A.J."/>
            <person name="Barry K."/>
            <person name="Miller A.N."/>
            <person name="Grigoriev I.V."/>
            <person name="Debuchy R."/>
            <person name="Gladieux P."/>
            <person name="Hiltunen Thoren M."/>
            <person name="Johannesson H."/>
        </authorList>
    </citation>
    <scope>NUCLEOTIDE SEQUENCE</scope>
    <source>
        <strain evidence="2">CBS 990.96</strain>
    </source>
</reference>
<keyword evidence="1" id="KW-1133">Transmembrane helix</keyword>
<keyword evidence="1" id="KW-0812">Transmembrane</keyword>
<dbReference type="AlphaFoldDB" id="A0AAN7BZB4"/>
<feature type="transmembrane region" description="Helical" evidence="1">
    <location>
        <begin position="87"/>
        <end position="107"/>
    </location>
</feature>
<organism evidence="2 3">
    <name type="scientific">Podospora fimiseda</name>
    <dbReference type="NCBI Taxonomy" id="252190"/>
    <lineage>
        <taxon>Eukaryota</taxon>
        <taxon>Fungi</taxon>
        <taxon>Dikarya</taxon>
        <taxon>Ascomycota</taxon>
        <taxon>Pezizomycotina</taxon>
        <taxon>Sordariomycetes</taxon>
        <taxon>Sordariomycetidae</taxon>
        <taxon>Sordariales</taxon>
        <taxon>Podosporaceae</taxon>
        <taxon>Podospora</taxon>
    </lineage>
</organism>
<dbReference type="Proteomes" id="UP001301958">
    <property type="component" value="Unassembled WGS sequence"/>
</dbReference>